<evidence type="ECO:0000313" key="2">
    <source>
        <dbReference type="EMBL" id="ROO37800.1"/>
    </source>
</evidence>
<proteinExistence type="predicted"/>
<dbReference type="RefSeq" id="WP_123589502.1">
    <property type="nucleotide sequence ID" value="NZ_AYKF01000001.1"/>
</dbReference>
<feature type="chain" id="PRO_5019151582" evidence="1">
    <location>
        <begin position="26"/>
        <end position="370"/>
    </location>
</feature>
<keyword evidence="1" id="KW-0732">Signal</keyword>
<name>A0A423QB42_9GAMM</name>
<evidence type="ECO:0000313" key="3">
    <source>
        <dbReference type="Proteomes" id="UP000285123"/>
    </source>
</evidence>
<organism evidence="2 3">
    <name type="scientific">Salinisphaera orenii YIM 95161</name>
    <dbReference type="NCBI Taxonomy" id="1051139"/>
    <lineage>
        <taxon>Bacteria</taxon>
        <taxon>Pseudomonadati</taxon>
        <taxon>Pseudomonadota</taxon>
        <taxon>Gammaproteobacteria</taxon>
        <taxon>Salinisphaerales</taxon>
        <taxon>Salinisphaeraceae</taxon>
        <taxon>Salinisphaera</taxon>
    </lineage>
</organism>
<dbReference type="Proteomes" id="UP000285123">
    <property type="component" value="Unassembled WGS sequence"/>
</dbReference>
<sequence>MSIIPRARHAAFAVFLILWCALSYAASDQAVVRKLGDIPLEIGQAFVAHYGDRCIALLPSHVVAEADAPSLRYVGTEQSNLGNLVDVIALGDDLSLGTIVGGISRDCGHHLGSFSRAVDARLSESTQGALRFVNGDGSLGFEPVVWLDDDRREFIRVRPASTQGVLRKGMSGSLLMAADNTPIGMLLSVSTNSGVGTVMRMDRMLERAEATLADRRTKASSVEDETATRIGAEGAKRLLTLSAWSAPAASSEHRAENLLATESTPEPWLTASLHGPVTLDFRVEPGTVIHGLSIDATSIDQALRPRAAELILAGDDEFHNARSVWGGNLAFSPDDEVELRFAPTRPRVVRLVLYPKTQEGISLKSIKTLH</sequence>
<dbReference type="AlphaFoldDB" id="A0A423QB42"/>
<feature type="signal peptide" evidence="1">
    <location>
        <begin position="1"/>
        <end position="25"/>
    </location>
</feature>
<gene>
    <name evidence="2" type="ORF">SAHL_00795</name>
</gene>
<evidence type="ECO:0000256" key="1">
    <source>
        <dbReference type="SAM" id="SignalP"/>
    </source>
</evidence>
<reference evidence="2 3" key="1">
    <citation type="submission" date="2013-10" db="EMBL/GenBank/DDBJ databases">
        <title>Salinisphaera halophila YIM 95161 Genome Sequencing.</title>
        <authorList>
            <person name="Lai Q."/>
            <person name="Li C."/>
            <person name="Shao Z."/>
        </authorList>
    </citation>
    <scope>NUCLEOTIDE SEQUENCE [LARGE SCALE GENOMIC DNA]</scope>
    <source>
        <strain evidence="2 3">YIM 95161</strain>
    </source>
</reference>
<protein>
    <submittedName>
        <fullName evidence="2">Uncharacterized protein</fullName>
    </submittedName>
</protein>
<dbReference type="EMBL" id="AYKF01000001">
    <property type="protein sequence ID" value="ROO37800.1"/>
    <property type="molecule type" value="Genomic_DNA"/>
</dbReference>
<accession>A0A423QB42</accession>
<comment type="caution">
    <text evidence="2">The sequence shown here is derived from an EMBL/GenBank/DDBJ whole genome shotgun (WGS) entry which is preliminary data.</text>
</comment>